<dbReference type="EMBL" id="QWEY01000010">
    <property type="protein sequence ID" value="RGP36122.1"/>
    <property type="molecule type" value="Genomic_DNA"/>
</dbReference>
<dbReference type="InterPro" id="IPR010767">
    <property type="entry name" value="Phage_CGC-2007_Cje0229"/>
</dbReference>
<evidence type="ECO:0000256" key="1">
    <source>
        <dbReference type="SAM" id="SignalP"/>
    </source>
</evidence>
<dbReference type="Proteomes" id="UP000284547">
    <property type="component" value="Unassembled WGS sequence"/>
</dbReference>
<comment type="caution">
    <text evidence="2">The sequence shown here is derived from an EMBL/GenBank/DDBJ whole genome shotgun (WGS) entry which is preliminary data.</text>
</comment>
<evidence type="ECO:0000313" key="3">
    <source>
        <dbReference type="Proteomes" id="UP000284547"/>
    </source>
</evidence>
<evidence type="ECO:0000313" key="2">
    <source>
        <dbReference type="EMBL" id="RGP36122.1"/>
    </source>
</evidence>
<dbReference type="Pfam" id="PF07087">
    <property type="entry name" value="DUF1353"/>
    <property type="match status" value="1"/>
</dbReference>
<proteinExistence type="predicted"/>
<sequence>MRLKALVTILFSFVASPVAAQFVGKLVLEPTGCEKSGTCTLSEGFGFYDSRNVGWEAAKGNVTDGASIPRWAQRFVGVPFTPEYVPASVLHDHYSKSGRPVRGWFETQRMFYEALVESGVPVDRASVLYAGVLIGSGKWITRMKGKPCPNTMYCVQQAVVLELEQSGPTFGTTEYTESFARMMAEIEAGRVVGMEAVEDMARAERPGDIYLHNPSGIIRSNIEFGALATE</sequence>
<name>A0A411YZ87_9RHOB</name>
<dbReference type="RefSeq" id="WP_118155104.1">
    <property type="nucleotide sequence ID" value="NZ_QWEY01000010.1"/>
</dbReference>
<gene>
    <name evidence="2" type="ORF">D1012_17105</name>
</gene>
<organism evidence="2 3">
    <name type="scientific">Pseudotabrizicola alkalilacus</name>
    <dbReference type="NCBI Taxonomy" id="2305252"/>
    <lineage>
        <taxon>Bacteria</taxon>
        <taxon>Pseudomonadati</taxon>
        <taxon>Pseudomonadota</taxon>
        <taxon>Alphaproteobacteria</taxon>
        <taxon>Rhodobacterales</taxon>
        <taxon>Paracoccaceae</taxon>
        <taxon>Pseudotabrizicola</taxon>
    </lineage>
</organism>
<feature type="signal peptide" evidence="1">
    <location>
        <begin position="1"/>
        <end position="20"/>
    </location>
</feature>
<keyword evidence="3" id="KW-1185">Reference proteome</keyword>
<reference evidence="2 3" key="1">
    <citation type="submission" date="2018-08" db="EMBL/GenBank/DDBJ databases">
        <title>Flavobacterium tibetense sp. nov., isolated from a wetland YonghuCo on Tibetan Plateau.</title>
        <authorList>
            <person name="Phurbu D."/>
            <person name="Lu H."/>
            <person name="Xing P."/>
        </authorList>
    </citation>
    <scope>NUCLEOTIDE SEQUENCE [LARGE SCALE GENOMIC DNA]</scope>
    <source>
        <strain evidence="2 3">DJC</strain>
    </source>
</reference>
<dbReference type="OrthoDB" id="7860705at2"/>
<feature type="chain" id="PRO_5019358219" evidence="1">
    <location>
        <begin position="21"/>
        <end position="230"/>
    </location>
</feature>
<protein>
    <submittedName>
        <fullName evidence="2">DUF1353 domain-containing protein</fullName>
    </submittedName>
</protein>
<dbReference type="AlphaFoldDB" id="A0A411YZ87"/>
<keyword evidence="1" id="KW-0732">Signal</keyword>
<accession>A0A411YZ87</accession>